<comment type="caution">
    <text evidence="3">The sequence shown here is derived from an EMBL/GenBank/DDBJ whole genome shotgun (WGS) entry which is preliminary data.</text>
</comment>
<gene>
    <name evidence="3" type="ORF">V5O48_017873</name>
</gene>
<dbReference type="InterPro" id="IPR032675">
    <property type="entry name" value="LRR_dom_sf"/>
</dbReference>
<protein>
    <recommendedName>
        <fullName evidence="2">F-box domain-containing protein</fullName>
    </recommendedName>
</protein>
<accession>A0ABR3EMV9</accession>
<proteinExistence type="predicted"/>
<dbReference type="Pfam" id="PF12937">
    <property type="entry name" value="F-box-like"/>
    <property type="match status" value="1"/>
</dbReference>
<reference evidence="3 4" key="1">
    <citation type="submission" date="2024-02" db="EMBL/GenBank/DDBJ databases">
        <title>A draft genome for the cacao thread blight pathogen Marasmius crinis-equi.</title>
        <authorList>
            <person name="Cohen S.P."/>
            <person name="Baruah I.K."/>
            <person name="Amoako-Attah I."/>
            <person name="Bukari Y."/>
            <person name="Meinhardt L.W."/>
            <person name="Bailey B.A."/>
        </authorList>
    </citation>
    <scope>NUCLEOTIDE SEQUENCE [LARGE SCALE GENOMIC DNA]</scope>
    <source>
        <strain evidence="3 4">GH-76</strain>
    </source>
</reference>
<dbReference type="SUPFAM" id="SSF52047">
    <property type="entry name" value="RNI-like"/>
    <property type="match status" value="1"/>
</dbReference>
<evidence type="ECO:0000313" key="3">
    <source>
        <dbReference type="EMBL" id="KAL0564180.1"/>
    </source>
</evidence>
<evidence type="ECO:0000259" key="2">
    <source>
        <dbReference type="Pfam" id="PF12937"/>
    </source>
</evidence>
<keyword evidence="4" id="KW-1185">Reference proteome</keyword>
<feature type="domain" description="F-box" evidence="2">
    <location>
        <begin position="32"/>
        <end position="89"/>
    </location>
</feature>
<dbReference type="EMBL" id="JBAHYK010002939">
    <property type="protein sequence ID" value="KAL0564180.1"/>
    <property type="molecule type" value="Genomic_DNA"/>
</dbReference>
<sequence>MSRHQIDPSGSTGTETMLPRYSYPRSSLLELHTLPDEILSLIFSFALHLCDAQSEPLSTIYIPLDISHVCARWRRVALSCSSLWTRLVLYFPAIDKTQITRTLAWLTRSKQQPIEISLDFRCCEWWESDEADTEEEEEHPVTAEMMERVLDLLIPHIERWKTFEVLTDTWEPIHTFLRITRHFHENQNRTEEALAPQLQSLALSRCNAYLVEKGASFYPDHPSLKDPIPLFGGPKLREVSLTGVHVDWTRSGCLRNLHHLELKYHSADVMPSLEEFEGMLEACPELKRLTVLGWGPMFQSDDGTSKGSTSEERSQSKRVITLTSLKDLSYGFVDVDYAVEFLSLFSLPSLRKLELQDLTASLNFGVDGPLDSAPIIDRLILNQRLRVLLNQIECLKLEGLRASKQAFTRFLRAFTSLRKICLSDADPPLMSALHPGAGRKVLPAPIVVEGRERRRSYFASGTCPQLADMVCRRVDYKSLSEVVSARCQEGSGVKRLETLEIDSSGDECEEEGSGSSRTFTKEDHEVLVKTGVGLIVHGKDPDREARV</sequence>
<dbReference type="Gene3D" id="1.20.1280.50">
    <property type="match status" value="1"/>
</dbReference>
<organism evidence="3 4">
    <name type="scientific">Marasmius crinis-equi</name>
    <dbReference type="NCBI Taxonomy" id="585013"/>
    <lineage>
        <taxon>Eukaryota</taxon>
        <taxon>Fungi</taxon>
        <taxon>Dikarya</taxon>
        <taxon>Basidiomycota</taxon>
        <taxon>Agaricomycotina</taxon>
        <taxon>Agaricomycetes</taxon>
        <taxon>Agaricomycetidae</taxon>
        <taxon>Agaricales</taxon>
        <taxon>Marasmiineae</taxon>
        <taxon>Marasmiaceae</taxon>
        <taxon>Marasmius</taxon>
    </lineage>
</organism>
<dbReference type="InterPro" id="IPR001810">
    <property type="entry name" value="F-box_dom"/>
</dbReference>
<dbReference type="Proteomes" id="UP001465976">
    <property type="component" value="Unassembled WGS sequence"/>
</dbReference>
<evidence type="ECO:0000256" key="1">
    <source>
        <dbReference type="SAM" id="MobiDB-lite"/>
    </source>
</evidence>
<feature type="region of interest" description="Disordered" evidence="1">
    <location>
        <begin position="504"/>
        <end position="524"/>
    </location>
</feature>
<evidence type="ECO:0000313" key="4">
    <source>
        <dbReference type="Proteomes" id="UP001465976"/>
    </source>
</evidence>
<dbReference type="Gene3D" id="3.80.10.10">
    <property type="entry name" value="Ribonuclease Inhibitor"/>
    <property type="match status" value="1"/>
</dbReference>
<name>A0ABR3EMV9_9AGAR</name>